<proteinExistence type="predicted"/>
<feature type="domain" description="Ubiquitin-like" evidence="1">
    <location>
        <begin position="60"/>
        <end position="139"/>
    </location>
</feature>
<evidence type="ECO:0000313" key="2">
    <source>
        <dbReference type="EMBL" id="CCX13892.1"/>
    </source>
</evidence>
<protein>
    <recommendedName>
        <fullName evidence="1">Ubiquitin-like domain-containing protein</fullName>
    </recommendedName>
</protein>
<dbReference type="OrthoDB" id="5366541at2759"/>
<dbReference type="InterPro" id="IPR029071">
    <property type="entry name" value="Ubiquitin-like_domsf"/>
</dbReference>
<evidence type="ECO:0000313" key="3">
    <source>
        <dbReference type="Proteomes" id="UP000018144"/>
    </source>
</evidence>
<reference evidence="2 3" key="1">
    <citation type="journal article" date="2013" name="PLoS Genet.">
        <title>The genome and development-dependent transcriptomes of Pyronema confluens: a window into fungal evolution.</title>
        <authorList>
            <person name="Traeger S."/>
            <person name="Altegoer F."/>
            <person name="Freitag M."/>
            <person name="Gabaldon T."/>
            <person name="Kempken F."/>
            <person name="Kumar A."/>
            <person name="Marcet-Houben M."/>
            <person name="Poggeler S."/>
            <person name="Stajich J.E."/>
            <person name="Nowrousian M."/>
        </authorList>
    </citation>
    <scope>NUCLEOTIDE SEQUENCE [LARGE SCALE GENOMIC DNA]</scope>
    <source>
        <strain evidence="3">CBS 100304</strain>
        <tissue evidence="2">Vegetative mycelium</tissue>
    </source>
</reference>
<dbReference type="EMBL" id="HF935904">
    <property type="protein sequence ID" value="CCX13892.1"/>
    <property type="molecule type" value="Genomic_DNA"/>
</dbReference>
<name>U4L7U0_PYROM</name>
<organism evidence="2 3">
    <name type="scientific">Pyronema omphalodes (strain CBS 100304)</name>
    <name type="common">Pyronema confluens</name>
    <dbReference type="NCBI Taxonomy" id="1076935"/>
    <lineage>
        <taxon>Eukaryota</taxon>
        <taxon>Fungi</taxon>
        <taxon>Dikarya</taxon>
        <taxon>Ascomycota</taxon>
        <taxon>Pezizomycotina</taxon>
        <taxon>Pezizomycetes</taxon>
        <taxon>Pezizales</taxon>
        <taxon>Pyronemataceae</taxon>
        <taxon>Pyronema</taxon>
    </lineage>
</organism>
<dbReference type="SMART" id="SM00213">
    <property type="entry name" value="UBQ"/>
    <property type="match status" value="1"/>
</dbReference>
<dbReference type="Pfam" id="PF12754">
    <property type="entry name" value="Get5_N"/>
    <property type="match status" value="1"/>
</dbReference>
<dbReference type="Pfam" id="PF17183">
    <property type="entry name" value="Get5_C"/>
    <property type="match status" value="1"/>
</dbReference>
<dbReference type="InterPro" id="IPR049256">
    <property type="entry name" value="Get5_C"/>
</dbReference>
<dbReference type="InterPro" id="IPR000626">
    <property type="entry name" value="Ubiquitin-like_dom"/>
</dbReference>
<dbReference type="STRING" id="1076935.U4L7U0"/>
<dbReference type="SUPFAM" id="SSF54236">
    <property type="entry name" value="Ubiquitin-like"/>
    <property type="match status" value="1"/>
</dbReference>
<dbReference type="Gene3D" id="1.10.286.70">
    <property type="entry name" value="Get5 dimerization domain"/>
    <property type="match status" value="1"/>
</dbReference>
<accession>U4L7U0</accession>
<dbReference type="InterPro" id="IPR024737">
    <property type="entry name" value="Get5_N"/>
</dbReference>
<dbReference type="OMA" id="YILPRMP"/>
<dbReference type="Gene3D" id="3.10.20.90">
    <property type="entry name" value="Phosphatidylinositol 3-kinase Catalytic Subunit, Chain A, domain 1"/>
    <property type="match status" value="1"/>
</dbReference>
<dbReference type="CDD" id="cd17039">
    <property type="entry name" value="Ubl_ubiquitin_like"/>
    <property type="match status" value="1"/>
</dbReference>
<dbReference type="PROSITE" id="PS50053">
    <property type="entry name" value="UBIQUITIN_2"/>
    <property type="match status" value="1"/>
</dbReference>
<dbReference type="eggNOG" id="ENOG502S36W">
    <property type="taxonomic scope" value="Eukaryota"/>
</dbReference>
<gene>
    <name evidence="2" type="ORF">PCON_13485</name>
</gene>
<evidence type="ECO:0000259" key="1">
    <source>
        <dbReference type="PROSITE" id="PS50053"/>
    </source>
</evidence>
<keyword evidence="3" id="KW-1185">Reference proteome</keyword>
<sequence length="203" mass="21799">MTELSFTRDFLKLVSNRPQHLKRDYIQDQRTLPATVPYTLPRTLPPPPKRQCIESGDSTVSLTLKPLRPTPGLSPQTIPASTSSTIATLKKQYSQATSIDISRIKLLLKAKPLADVKTIGELGLADGAVITVMLMAGGAGAAASGAEGAAEAEAAVGAGEKEKALKGEKFWGELKEFLESRLGEGTEEQPEEVLKAFRKAWKA</sequence>
<dbReference type="AlphaFoldDB" id="U4L7U0"/>
<dbReference type="Proteomes" id="UP000018144">
    <property type="component" value="Unassembled WGS sequence"/>
</dbReference>